<evidence type="ECO:0000313" key="10">
    <source>
        <dbReference type="Proteomes" id="UP000779809"/>
    </source>
</evidence>
<dbReference type="AlphaFoldDB" id="A0A932A5Y4"/>
<name>A0A932A5Y4_9BACT</name>
<evidence type="ECO:0000256" key="5">
    <source>
        <dbReference type="ARBA" id="ARBA00023136"/>
    </source>
</evidence>
<dbReference type="InterPro" id="IPR010827">
    <property type="entry name" value="BamA/TamA_POTRA"/>
</dbReference>
<feature type="domain" description="POTRA" evidence="8">
    <location>
        <begin position="315"/>
        <end position="401"/>
    </location>
</feature>
<evidence type="ECO:0000259" key="8">
    <source>
        <dbReference type="PROSITE" id="PS51779"/>
    </source>
</evidence>
<dbReference type="EMBL" id="JACPNR010000004">
    <property type="protein sequence ID" value="MBI2677303.1"/>
    <property type="molecule type" value="Genomic_DNA"/>
</dbReference>
<accession>A0A932A5Y4</accession>
<feature type="domain" description="POTRA" evidence="8">
    <location>
        <begin position="486"/>
        <end position="560"/>
    </location>
</feature>
<dbReference type="GO" id="GO:0009279">
    <property type="term" value="C:cell outer membrane"/>
    <property type="evidence" value="ECO:0007669"/>
    <property type="project" value="UniProtKB-UniRule"/>
</dbReference>
<dbReference type="InterPro" id="IPR000184">
    <property type="entry name" value="Bac_surfAg_D15"/>
</dbReference>
<dbReference type="InterPro" id="IPR039910">
    <property type="entry name" value="D15-like"/>
</dbReference>
<keyword evidence="6" id="KW-0998">Cell outer membrane</keyword>
<dbReference type="Pfam" id="PF01103">
    <property type="entry name" value="Omp85"/>
    <property type="match status" value="1"/>
</dbReference>
<comment type="caution">
    <text evidence="9">The sequence shown here is derived from an EMBL/GenBank/DDBJ whole genome shotgun (WGS) entry which is preliminary data.</text>
</comment>
<dbReference type="Proteomes" id="UP000779809">
    <property type="component" value="Unassembled WGS sequence"/>
</dbReference>
<comment type="subcellular location">
    <subcellularLocation>
        <location evidence="1">Membrane</location>
    </subcellularLocation>
</comment>
<evidence type="ECO:0000313" key="9">
    <source>
        <dbReference type="EMBL" id="MBI2677303.1"/>
    </source>
</evidence>
<sequence length="947" mass="107413">MRVHAIRLEGASIDQDTRLRQYIVQQEGQPLGRVQVRKSIQNLFGTGRFADIRAEAEPTADGQVDLVFVTDENFFVGRITVDGIPRRGPSESQLINSTKLDLGELFVQEKLPLAMDYILRVLRDQGFYVATVTADQERHPEVQQVDLKFHIVPHARARVGQVTFQGDAGYTPEQLIAISQLHTGDEVTSGKAQRALERVRKKYSKQERLEADVALLKSEYRPESNRVDYTFSVQRGPSVDLHVEGASLSQRKLKKYVPIYEENAVDDDLLNEGRRNIRDYFQTNGYFDVNVDFKQVPAGADHRHVEYIIEKGERHKLSDLVIDGNKYFSEELIRERMLLQPKGWLLSHGRFSQSMLTRDVQSITELYHANGFQQVNVTTQVQDDYEGERGRMRVSIRIIEGTQTLVSSLKLTGNYAVSESTLRDLLTTTEGQPFSDFNLATDRDSIVNYYFNHGFPDVGFEADSQPANGDATRMNVTYSLREGQPVFVDHVVITGLRYTKPYVVARELEVHDGAPLSQSDMLETQRRLYDLGIFNQVDLAVQNPEGAAREKNVLLQLTEARRWTFNYGIGLEIATGSDPGATNTVQGRTGVSPLFSFDATRINFLGRNHTLIFKSRLGRLQQRGLFIYQAPRFFDSENLKLTFTTFYSDTRDVRTFTAQRLEGSVQLEEKLSKITTLLYRLTYRRVKVDPRTLVLDPTQIPLLSKPVRIGMPSFSYIRDKRDDPLDSHKGTYTTFDIGVAGRFLGSEASFTRFLVQNSTYHAFRKNWVFARSTKVGILAPSRSTDLIPLPERFYAGGSNTLRGFAINQAGPRDPETGFPLGGNAMFVNNFELRTPTIPLPFVENNLSGVIFHDMGNVFDTTGNMWHGLFRSQQPDKEQCKLLTLTATCDLNYVSQAVGGGIRYKTPIGPVRFDLGYNLNPPLFPIRREARSDTLTRFNFFFSIGQTF</sequence>
<dbReference type="InterPro" id="IPR034746">
    <property type="entry name" value="POTRA"/>
</dbReference>
<proteinExistence type="predicted"/>
<evidence type="ECO:0000256" key="6">
    <source>
        <dbReference type="ARBA" id="ARBA00023237"/>
    </source>
</evidence>
<dbReference type="PANTHER" id="PTHR12815:SF18">
    <property type="entry name" value="SORTING AND ASSEMBLY MACHINERY COMPONENT 50 HOMOLOG"/>
    <property type="match status" value="1"/>
</dbReference>
<dbReference type="PANTHER" id="PTHR12815">
    <property type="entry name" value="SORTING AND ASSEMBLY MACHINERY SAMM50 PROTEIN FAMILY MEMBER"/>
    <property type="match status" value="1"/>
</dbReference>
<dbReference type="PROSITE" id="PS51779">
    <property type="entry name" value="POTRA"/>
    <property type="match status" value="3"/>
</dbReference>
<protein>
    <recommendedName>
        <fullName evidence="7">Outer membrane protein assembly factor BamA</fullName>
    </recommendedName>
</protein>
<dbReference type="InterPro" id="IPR023707">
    <property type="entry name" value="OM_assembly_BamA"/>
</dbReference>
<organism evidence="9 10">
    <name type="scientific">Candidatus Korobacter versatilis</name>
    <dbReference type="NCBI Taxonomy" id="658062"/>
    <lineage>
        <taxon>Bacteria</taxon>
        <taxon>Pseudomonadati</taxon>
        <taxon>Acidobacteriota</taxon>
        <taxon>Terriglobia</taxon>
        <taxon>Terriglobales</taxon>
        <taxon>Candidatus Korobacteraceae</taxon>
        <taxon>Candidatus Korobacter</taxon>
    </lineage>
</organism>
<dbReference type="Gene3D" id="3.10.20.310">
    <property type="entry name" value="membrane protein fhac"/>
    <property type="match status" value="7"/>
</dbReference>
<dbReference type="Gene3D" id="2.40.160.50">
    <property type="entry name" value="membrane protein fhac: a member of the omp85/tpsb transporter family"/>
    <property type="match status" value="1"/>
</dbReference>
<reference evidence="9" key="1">
    <citation type="submission" date="2020-07" db="EMBL/GenBank/DDBJ databases">
        <title>Huge and variable diversity of episymbiotic CPR bacteria and DPANN archaea in groundwater ecosystems.</title>
        <authorList>
            <person name="He C.Y."/>
            <person name="Keren R."/>
            <person name="Whittaker M."/>
            <person name="Farag I.F."/>
            <person name="Doudna J."/>
            <person name="Cate J.H.D."/>
            <person name="Banfield J.F."/>
        </authorList>
    </citation>
    <scope>NUCLEOTIDE SEQUENCE</scope>
    <source>
        <strain evidence="9">NC_groundwater_580_Pr5_B-0.1um_64_19</strain>
    </source>
</reference>
<evidence type="ECO:0000256" key="7">
    <source>
        <dbReference type="NCBIfam" id="TIGR03303"/>
    </source>
</evidence>
<evidence type="ECO:0000256" key="3">
    <source>
        <dbReference type="ARBA" id="ARBA00022692"/>
    </source>
</evidence>
<evidence type="ECO:0000256" key="1">
    <source>
        <dbReference type="ARBA" id="ARBA00004370"/>
    </source>
</evidence>
<gene>
    <name evidence="9" type="primary">bamA</name>
    <name evidence="9" type="ORF">HYX28_00825</name>
</gene>
<keyword evidence="2" id="KW-1134">Transmembrane beta strand</keyword>
<keyword evidence="5" id="KW-0472">Membrane</keyword>
<dbReference type="Pfam" id="PF07244">
    <property type="entry name" value="POTRA"/>
    <property type="match status" value="7"/>
</dbReference>
<evidence type="ECO:0000256" key="2">
    <source>
        <dbReference type="ARBA" id="ARBA00022452"/>
    </source>
</evidence>
<feature type="domain" description="POTRA" evidence="8">
    <location>
        <begin position="1"/>
        <end position="73"/>
    </location>
</feature>
<dbReference type="GO" id="GO:0071709">
    <property type="term" value="P:membrane assembly"/>
    <property type="evidence" value="ECO:0007669"/>
    <property type="project" value="InterPro"/>
</dbReference>
<keyword evidence="3" id="KW-0812">Transmembrane</keyword>
<evidence type="ECO:0000256" key="4">
    <source>
        <dbReference type="ARBA" id="ARBA00022737"/>
    </source>
</evidence>
<keyword evidence="4" id="KW-0677">Repeat</keyword>
<dbReference type="NCBIfam" id="TIGR03303">
    <property type="entry name" value="OM_YaeT"/>
    <property type="match status" value="1"/>
</dbReference>